<dbReference type="Gramene" id="Psat05G0105200-T2">
    <property type="protein sequence ID" value="KAI5403738.1"/>
    <property type="gene ID" value="KIW84_051052"/>
</dbReference>
<dbReference type="Gramene" id="Psat5g029240.1">
    <property type="protein sequence ID" value="Psat5g029240.1.cds"/>
    <property type="gene ID" value="Psat5g029240"/>
</dbReference>
<reference evidence="2 3" key="1">
    <citation type="journal article" date="2022" name="Nat. Genet.">
        <title>Improved pea reference genome and pan-genome highlight genomic features and evolutionary characteristics.</title>
        <authorList>
            <person name="Yang T."/>
            <person name="Liu R."/>
            <person name="Luo Y."/>
            <person name="Hu S."/>
            <person name="Wang D."/>
            <person name="Wang C."/>
            <person name="Pandey M.K."/>
            <person name="Ge S."/>
            <person name="Xu Q."/>
            <person name="Li N."/>
            <person name="Li G."/>
            <person name="Huang Y."/>
            <person name="Saxena R.K."/>
            <person name="Ji Y."/>
            <person name="Li M."/>
            <person name="Yan X."/>
            <person name="He Y."/>
            <person name="Liu Y."/>
            <person name="Wang X."/>
            <person name="Xiang C."/>
            <person name="Varshney R.K."/>
            <person name="Ding H."/>
            <person name="Gao S."/>
            <person name="Zong X."/>
        </authorList>
    </citation>
    <scope>NUCLEOTIDE SEQUENCE [LARGE SCALE GENOMIC DNA]</scope>
    <source>
        <strain evidence="2 3">cv. Zhongwan 6</strain>
    </source>
</reference>
<keyword evidence="3" id="KW-1185">Reference proteome</keyword>
<dbReference type="EMBL" id="JAMSHJ010000005">
    <property type="protein sequence ID" value="KAI5403738.1"/>
    <property type="molecule type" value="Genomic_DNA"/>
</dbReference>
<evidence type="ECO:0000313" key="3">
    <source>
        <dbReference type="Proteomes" id="UP001058974"/>
    </source>
</evidence>
<name>A0A9D4WJ40_PEA</name>
<accession>A0A9D4WJ40</accession>
<gene>
    <name evidence="2" type="ORF">KIW84_051052</name>
</gene>
<dbReference type="Proteomes" id="UP001058974">
    <property type="component" value="Chromosome 5"/>
</dbReference>
<evidence type="ECO:0000313" key="2">
    <source>
        <dbReference type="EMBL" id="KAI5403738.1"/>
    </source>
</evidence>
<comment type="caution">
    <text evidence="2">The sequence shown here is derived from an EMBL/GenBank/DDBJ whole genome shotgun (WGS) entry which is preliminary data.</text>
</comment>
<sequence length="133" mass="15351">MLLFFFPTQQDISPFHSHPSLTHKHIYNITSHHSFLCIMEIQLGQPLQTHTSIEGFDPHNYNHGLINQGGCYENKKYVENNRSFEESFGHCSKSLPLLIWNGQPNEEDDRGKKMNQNVHISNKGKPFGRMATN</sequence>
<evidence type="ECO:0000256" key="1">
    <source>
        <dbReference type="SAM" id="MobiDB-lite"/>
    </source>
</evidence>
<feature type="region of interest" description="Disordered" evidence="1">
    <location>
        <begin position="104"/>
        <end position="133"/>
    </location>
</feature>
<dbReference type="AlphaFoldDB" id="A0A9D4WJ40"/>
<proteinExistence type="predicted"/>
<organism evidence="2 3">
    <name type="scientific">Pisum sativum</name>
    <name type="common">Garden pea</name>
    <name type="synonym">Lathyrus oleraceus</name>
    <dbReference type="NCBI Taxonomy" id="3888"/>
    <lineage>
        <taxon>Eukaryota</taxon>
        <taxon>Viridiplantae</taxon>
        <taxon>Streptophyta</taxon>
        <taxon>Embryophyta</taxon>
        <taxon>Tracheophyta</taxon>
        <taxon>Spermatophyta</taxon>
        <taxon>Magnoliopsida</taxon>
        <taxon>eudicotyledons</taxon>
        <taxon>Gunneridae</taxon>
        <taxon>Pentapetalae</taxon>
        <taxon>rosids</taxon>
        <taxon>fabids</taxon>
        <taxon>Fabales</taxon>
        <taxon>Fabaceae</taxon>
        <taxon>Papilionoideae</taxon>
        <taxon>50 kb inversion clade</taxon>
        <taxon>NPAAA clade</taxon>
        <taxon>Hologalegina</taxon>
        <taxon>IRL clade</taxon>
        <taxon>Fabeae</taxon>
        <taxon>Lathyrus</taxon>
    </lineage>
</organism>
<protein>
    <submittedName>
        <fullName evidence="2">Uncharacterized protein</fullName>
    </submittedName>
</protein>